<feature type="domain" description="ATP-cone" evidence="7">
    <location>
        <begin position="49"/>
        <end position="139"/>
    </location>
</feature>
<accession>A0A3B1DRP8</accession>
<dbReference type="EMBL" id="UOGH01000203">
    <property type="protein sequence ID" value="VAX31377.1"/>
    <property type="molecule type" value="Genomic_DNA"/>
</dbReference>
<name>A0A3B1DRP8_9ZZZZ</name>
<keyword evidence="2" id="KW-0547">Nucleotide-binding</keyword>
<dbReference type="GO" id="GO:0005524">
    <property type="term" value="F:ATP binding"/>
    <property type="evidence" value="ECO:0007669"/>
    <property type="project" value="UniProtKB-KW"/>
</dbReference>
<dbReference type="PANTHER" id="PTHR30455">
    <property type="entry name" value="TRANSCRIPTIONAL REPRESSOR NRDR"/>
    <property type="match status" value="1"/>
</dbReference>
<reference evidence="8" key="1">
    <citation type="submission" date="2018-06" db="EMBL/GenBank/DDBJ databases">
        <authorList>
            <person name="Zhirakovskaya E."/>
        </authorList>
    </citation>
    <scope>NUCLEOTIDE SEQUENCE</scope>
</reference>
<evidence type="ECO:0000256" key="6">
    <source>
        <dbReference type="ARBA" id="ARBA00023163"/>
    </source>
</evidence>
<dbReference type="GO" id="GO:0008270">
    <property type="term" value="F:zinc ion binding"/>
    <property type="evidence" value="ECO:0007669"/>
    <property type="project" value="InterPro"/>
</dbReference>
<gene>
    <name evidence="8" type="ORF">MNBD_NITROSPIRAE02-67</name>
</gene>
<keyword evidence="5" id="KW-0238">DNA-binding</keyword>
<dbReference type="GO" id="GO:0003677">
    <property type="term" value="F:DNA binding"/>
    <property type="evidence" value="ECO:0007669"/>
    <property type="project" value="UniProtKB-KW"/>
</dbReference>
<dbReference type="InterPro" id="IPR003796">
    <property type="entry name" value="RNR_NrdR-like"/>
</dbReference>
<proteinExistence type="inferred from homology"/>
<dbReference type="Pfam" id="PF22811">
    <property type="entry name" value="Zn_ribbon_NrdR"/>
    <property type="match status" value="1"/>
</dbReference>
<dbReference type="PROSITE" id="PS51161">
    <property type="entry name" value="ATP_CONE"/>
    <property type="match status" value="1"/>
</dbReference>
<evidence type="ECO:0000256" key="1">
    <source>
        <dbReference type="ARBA" id="ARBA00022491"/>
    </source>
</evidence>
<keyword evidence="1" id="KW-0678">Repressor</keyword>
<keyword evidence="4" id="KW-0805">Transcription regulation</keyword>
<evidence type="ECO:0000259" key="7">
    <source>
        <dbReference type="PROSITE" id="PS51161"/>
    </source>
</evidence>
<dbReference type="InterPro" id="IPR055173">
    <property type="entry name" value="NrdR-like_N"/>
</dbReference>
<dbReference type="InterPro" id="IPR005144">
    <property type="entry name" value="ATP-cone_dom"/>
</dbReference>
<dbReference type="GO" id="GO:0045892">
    <property type="term" value="P:negative regulation of DNA-templated transcription"/>
    <property type="evidence" value="ECO:0007669"/>
    <property type="project" value="InterPro"/>
</dbReference>
<dbReference type="HAMAP" id="MF_00440">
    <property type="entry name" value="NrdR"/>
    <property type="match status" value="1"/>
</dbReference>
<keyword evidence="6" id="KW-0804">Transcription</keyword>
<evidence type="ECO:0000256" key="3">
    <source>
        <dbReference type="ARBA" id="ARBA00022840"/>
    </source>
</evidence>
<evidence type="ECO:0000256" key="4">
    <source>
        <dbReference type="ARBA" id="ARBA00023015"/>
    </source>
</evidence>
<protein>
    <submittedName>
        <fullName evidence="8">Ribonucleotide reductase transcriptional regulator NrdR</fullName>
    </submittedName>
</protein>
<evidence type="ECO:0000256" key="5">
    <source>
        <dbReference type="ARBA" id="ARBA00023125"/>
    </source>
</evidence>
<sequence>MKCPFCGNLDDRVIDSRMSKEGDLIRRRRECLGCERRFTSYERIEDVLPMVVKKDARREAFERYKILSGLKKACEKRPISTETLEGIVDGIEKKLLELGVKEIQSTWIGEEVMNALKELDKVAYVRFASVYRQFKDINELMDEVKSLFETKGKSDKN</sequence>
<organism evidence="8">
    <name type="scientific">hydrothermal vent metagenome</name>
    <dbReference type="NCBI Taxonomy" id="652676"/>
    <lineage>
        <taxon>unclassified sequences</taxon>
        <taxon>metagenomes</taxon>
        <taxon>ecological metagenomes</taxon>
    </lineage>
</organism>
<dbReference type="PANTHER" id="PTHR30455:SF2">
    <property type="entry name" value="TRANSCRIPTIONAL REPRESSOR NRDR"/>
    <property type="match status" value="1"/>
</dbReference>
<dbReference type="AlphaFoldDB" id="A0A3B1DRP8"/>
<evidence type="ECO:0000256" key="2">
    <source>
        <dbReference type="ARBA" id="ARBA00022741"/>
    </source>
</evidence>
<keyword evidence="3" id="KW-0067">ATP-binding</keyword>
<dbReference type="NCBIfam" id="TIGR00244">
    <property type="entry name" value="transcriptional regulator NrdR"/>
    <property type="match status" value="1"/>
</dbReference>
<dbReference type="Pfam" id="PF03477">
    <property type="entry name" value="ATP-cone"/>
    <property type="match status" value="1"/>
</dbReference>
<evidence type="ECO:0000313" key="8">
    <source>
        <dbReference type="EMBL" id="VAX31377.1"/>
    </source>
</evidence>